<reference evidence="4" key="1">
    <citation type="submission" date="2018-03" db="EMBL/GenBank/DDBJ databases">
        <title>Gramella fulva sp. nov., isolated from a dry surface of tidal flat.</title>
        <authorList>
            <person name="Hwang S.H."/>
            <person name="Hwang W.M."/>
            <person name="Kang K."/>
            <person name="Ahn T.-Y."/>
        </authorList>
    </citation>
    <scope>NUCLEOTIDE SEQUENCE [LARGE SCALE GENOMIC DNA]</scope>
    <source>
        <strain evidence="4">SH35</strain>
    </source>
</reference>
<proteinExistence type="inferred from homology"/>
<dbReference type="PANTHER" id="PTHR12598:SF0">
    <property type="entry name" value="COPPER HOMEOSTASIS PROTEIN CUTC HOMOLOG"/>
    <property type="match status" value="1"/>
</dbReference>
<comment type="similarity">
    <text evidence="1 2">Belongs to the CutC family.</text>
</comment>
<dbReference type="EMBL" id="CP028136">
    <property type="protein sequence ID" value="AVR45258.1"/>
    <property type="molecule type" value="Genomic_DNA"/>
</dbReference>
<dbReference type="HAMAP" id="MF_00795">
    <property type="entry name" value="CutC"/>
    <property type="match status" value="1"/>
</dbReference>
<comment type="caution">
    <text evidence="2">Once thought to be involved in copper homeostasis, experiments in E.coli have shown this is not the case.</text>
</comment>
<keyword evidence="4" id="KW-1185">Reference proteome</keyword>
<dbReference type="PANTHER" id="PTHR12598">
    <property type="entry name" value="COPPER HOMEOSTASIS PROTEIN CUTC"/>
    <property type="match status" value="1"/>
</dbReference>
<sequence length="240" mass="26664">MLVEVCANSLESAINAEKAGADRIELCSELGVGGITPSYGLLQQVMEEVTIPVHVLIRPRSGDFSYSEAEFRVMLKDIEFCKSIGVKGIVSGALKPDFSLDKQKTSTLIKTSEGMHFTFHRAFDWLKDPLESFKIIQDLGADHLLTSGQQPKAIEGIDLLKQLLKVSDSCKIMPGGGVNSENIESFKNAGFEEIHFSGTIFYKTLPQLPKISMNSEKFLKEDHKAISDVRIIREMIQKLK</sequence>
<evidence type="ECO:0000313" key="4">
    <source>
        <dbReference type="Proteomes" id="UP000241507"/>
    </source>
</evidence>
<organism evidence="3 4">
    <name type="scientific">Christiangramia fulva</name>
    <dbReference type="NCBI Taxonomy" id="2126553"/>
    <lineage>
        <taxon>Bacteria</taxon>
        <taxon>Pseudomonadati</taxon>
        <taxon>Bacteroidota</taxon>
        <taxon>Flavobacteriia</taxon>
        <taxon>Flavobacteriales</taxon>
        <taxon>Flavobacteriaceae</taxon>
        <taxon>Christiangramia</taxon>
    </lineage>
</organism>
<dbReference type="GO" id="GO:0005737">
    <property type="term" value="C:cytoplasm"/>
    <property type="evidence" value="ECO:0007669"/>
    <property type="project" value="UniProtKB-SubCell"/>
</dbReference>
<dbReference type="OrthoDB" id="9815677at2"/>
<name>A0A2R3Z4U7_9FLAO</name>
<dbReference type="GO" id="GO:0005507">
    <property type="term" value="F:copper ion binding"/>
    <property type="evidence" value="ECO:0007669"/>
    <property type="project" value="TreeGrafter"/>
</dbReference>
<dbReference type="AlphaFoldDB" id="A0A2R3Z4U7"/>
<accession>A0A2R3Z4U7</accession>
<dbReference type="Gene3D" id="3.20.20.380">
    <property type="entry name" value="Copper homeostasis (CutC) domain"/>
    <property type="match status" value="1"/>
</dbReference>
<dbReference type="SUPFAM" id="SSF110395">
    <property type="entry name" value="CutC-like"/>
    <property type="match status" value="1"/>
</dbReference>
<gene>
    <name evidence="2" type="primary">cutC</name>
    <name evidence="3" type="ORF">C7S20_08240</name>
</gene>
<dbReference type="FunFam" id="3.20.20.380:FF:000001">
    <property type="entry name" value="Copper homeostasis protein CutC"/>
    <property type="match status" value="1"/>
</dbReference>
<evidence type="ECO:0000256" key="1">
    <source>
        <dbReference type="ARBA" id="ARBA00007768"/>
    </source>
</evidence>
<comment type="subcellular location">
    <subcellularLocation>
        <location evidence="2">Cytoplasm</location>
    </subcellularLocation>
</comment>
<dbReference type="InterPro" id="IPR005627">
    <property type="entry name" value="CutC-like"/>
</dbReference>
<keyword evidence="2" id="KW-0963">Cytoplasm</keyword>
<dbReference type="Proteomes" id="UP000241507">
    <property type="component" value="Chromosome"/>
</dbReference>
<dbReference type="Pfam" id="PF03932">
    <property type="entry name" value="CutC"/>
    <property type="match status" value="1"/>
</dbReference>
<dbReference type="InterPro" id="IPR036822">
    <property type="entry name" value="CutC-like_dom_sf"/>
</dbReference>
<protein>
    <recommendedName>
        <fullName evidence="2">PF03932 family protein CutC</fullName>
    </recommendedName>
</protein>
<dbReference type="KEGG" id="grs:C7S20_08240"/>
<evidence type="ECO:0000313" key="3">
    <source>
        <dbReference type="EMBL" id="AVR45258.1"/>
    </source>
</evidence>
<evidence type="ECO:0000256" key="2">
    <source>
        <dbReference type="HAMAP-Rule" id="MF_00795"/>
    </source>
</evidence>
<dbReference type="RefSeq" id="WP_107012036.1">
    <property type="nucleotide sequence ID" value="NZ_CP028136.1"/>
</dbReference>